<evidence type="ECO:0000256" key="3">
    <source>
        <dbReference type="ARBA" id="ARBA00022741"/>
    </source>
</evidence>
<dbReference type="AlphaFoldDB" id="A0AA35RTK5"/>
<sequence>MLGIDAYIVKVEVDVAGGMPSFSTVGLPDNAIKESRDRVTAAIKNSGFYFPPTRITANLAPADIRKAGSAFDLPIAIGVMAATNQVNPARLENAIILGELALDGSIRGIQGGLPIAIAAKENGIQDLILPAENAREAAIVEGMNVYPVANLTETVAFLNADKEIAPVPRTLSTDGHNEHSEAHLDLLDVKGQEHAKRAIEVAAAGGHNLIMIGPPGSGKTMIAKRIPSILPKLSIEESLETTKIQSIIGILPSNTPLVVTRPYRSPHHTISDAGLIGGGKVPRPGEVSLAHNGVLFLDELPEFRRNVLEVMRQPLEDRQVTISRAAASLTYPANFMLVAAMNPCPCGFFSDPNRDCKCTPNQIQNYVSRISGPLLDRIDIQVEVPAVKYAELANETTGEPSAHVQERVETARQAQQQRFADTVIHANANMESKQIREYCKIDSQAQDLLRIAINQLGLSARAYDRILKVARTIADLDGNPHIETVHVSEAIQYRSLDRSFWKK</sequence>
<dbReference type="InterPro" id="IPR025158">
    <property type="entry name" value="Mg_chelat-rel_C"/>
</dbReference>
<evidence type="ECO:0000256" key="4">
    <source>
        <dbReference type="ARBA" id="ARBA00022840"/>
    </source>
</evidence>
<dbReference type="InterPro" id="IPR020568">
    <property type="entry name" value="Ribosomal_Su5_D2-typ_SF"/>
</dbReference>
<dbReference type="InterPro" id="IPR027417">
    <property type="entry name" value="P-loop_NTPase"/>
</dbReference>
<dbReference type="GO" id="GO:0003677">
    <property type="term" value="F:DNA binding"/>
    <property type="evidence" value="ECO:0007669"/>
    <property type="project" value="InterPro"/>
</dbReference>
<comment type="similarity">
    <text evidence="2">Belongs to the Mg-chelatase subunits D/I family. ComM subfamily.</text>
</comment>
<feature type="domain" description="AAA+ ATPase" evidence="5">
    <location>
        <begin position="205"/>
        <end position="388"/>
    </location>
</feature>
<dbReference type="InterPro" id="IPR014721">
    <property type="entry name" value="Ribsml_uS5_D2-typ_fold_subgr"/>
</dbReference>
<evidence type="ECO:0000313" key="7">
    <source>
        <dbReference type="Proteomes" id="UP001174909"/>
    </source>
</evidence>
<comment type="pathway">
    <text evidence="1">Porphyrin-containing compound metabolism; chlorophyll biosynthesis.</text>
</comment>
<dbReference type="Pfam" id="PF13335">
    <property type="entry name" value="Mg_chelatase_C"/>
    <property type="match status" value="1"/>
</dbReference>
<dbReference type="Pfam" id="PF13541">
    <property type="entry name" value="ChlI"/>
    <property type="match status" value="1"/>
</dbReference>
<keyword evidence="3" id="KW-0547">Nucleotide-binding</keyword>
<keyword evidence="7" id="KW-1185">Reference proteome</keyword>
<accession>A0AA35RTK5</accession>
<dbReference type="InterPro" id="IPR004482">
    <property type="entry name" value="Mg_chelat-rel"/>
</dbReference>
<organism evidence="6 7">
    <name type="scientific">Geodia barretti</name>
    <name type="common">Barrett's horny sponge</name>
    <dbReference type="NCBI Taxonomy" id="519541"/>
    <lineage>
        <taxon>Eukaryota</taxon>
        <taxon>Metazoa</taxon>
        <taxon>Porifera</taxon>
        <taxon>Demospongiae</taxon>
        <taxon>Heteroscleromorpha</taxon>
        <taxon>Tetractinellida</taxon>
        <taxon>Astrophorina</taxon>
        <taxon>Geodiidae</taxon>
        <taxon>Geodia</taxon>
    </lineage>
</organism>
<dbReference type="EMBL" id="CASHTH010001630">
    <property type="protein sequence ID" value="CAI8017465.1"/>
    <property type="molecule type" value="Genomic_DNA"/>
</dbReference>
<dbReference type="CDD" id="cd00009">
    <property type="entry name" value="AAA"/>
    <property type="match status" value="1"/>
</dbReference>
<dbReference type="InterPro" id="IPR003593">
    <property type="entry name" value="AAA+_ATPase"/>
</dbReference>
<dbReference type="Gene3D" id="3.30.230.10">
    <property type="match status" value="1"/>
</dbReference>
<dbReference type="SMART" id="SM00382">
    <property type="entry name" value="AAA"/>
    <property type="match status" value="1"/>
</dbReference>
<evidence type="ECO:0000313" key="6">
    <source>
        <dbReference type="EMBL" id="CAI8017465.1"/>
    </source>
</evidence>
<dbReference type="InterPro" id="IPR000523">
    <property type="entry name" value="Mg_chelatse_chII-like_cat_dom"/>
</dbReference>
<proteinExistence type="inferred from homology"/>
<comment type="caution">
    <text evidence="6">The sequence shown here is derived from an EMBL/GenBank/DDBJ whole genome shotgun (WGS) entry which is preliminary data.</text>
</comment>
<protein>
    <submittedName>
        <fullName evidence="6">Competence protein ComM</fullName>
    </submittedName>
</protein>
<dbReference type="Proteomes" id="UP001174909">
    <property type="component" value="Unassembled WGS sequence"/>
</dbReference>
<dbReference type="NCBIfam" id="TIGR00368">
    <property type="entry name" value="YifB family Mg chelatase-like AAA ATPase"/>
    <property type="match status" value="1"/>
</dbReference>
<dbReference type="SUPFAM" id="SSF52540">
    <property type="entry name" value="P-loop containing nucleoside triphosphate hydrolases"/>
    <property type="match status" value="1"/>
</dbReference>
<evidence type="ECO:0000256" key="2">
    <source>
        <dbReference type="ARBA" id="ARBA00006354"/>
    </source>
</evidence>
<dbReference type="Pfam" id="PF01078">
    <property type="entry name" value="Mg_chelatase"/>
    <property type="match status" value="1"/>
</dbReference>
<dbReference type="GO" id="GO:0005524">
    <property type="term" value="F:ATP binding"/>
    <property type="evidence" value="ECO:0007669"/>
    <property type="project" value="UniProtKB-KW"/>
</dbReference>
<dbReference type="PANTHER" id="PTHR32039:SF7">
    <property type="entry name" value="COMPETENCE PROTEIN COMM"/>
    <property type="match status" value="1"/>
</dbReference>
<keyword evidence="4" id="KW-0067">ATP-binding</keyword>
<evidence type="ECO:0000256" key="1">
    <source>
        <dbReference type="ARBA" id="ARBA00005173"/>
    </source>
</evidence>
<name>A0AA35RTK5_GEOBA</name>
<gene>
    <name evidence="6" type="ORF">GBAR_LOCUS10594</name>
</gene>
<reference evidence="6" key="1">
    <citation type="submission" date="2023-03" db="EMBL/GenBank/DDBJ databases">
        <authorList>
            <person name="Steffen K."/>
            <person name="Cardenas P."/>
        </authorList>
    </citation>
    <scope>NUCLEOTIDE SEQUENCE</scope>
</reference>
<dbReference type="Gene3D" id="3.40.50.300">
    <property type="entry name" value="P-loop containing nucleotide triphosphate hydrolases"/>
    <property type="match status" value="1"/>
</dbReference>
<dbReference type="InterPro" id="IPR001208">
    <property type="entry name" value="MCM_dom"/>
</dbReference>
<evidence type="ECO:0000259" key="5">
    <source>
        <dbReference type="SMART" id="SM00382"/>
    </source>
</evidence>
<dbReference type="PRINTS" id="PR01657">
    <property type="entry name" value="MCMFAMILY"/>
</dbReference>
<dbReference type="SUPFAM" id="SSF54211">
    <property type="entry name" value="Ribosomal protein S5 domain 2-like"/>
    <property type="match status" value="1"/>
</dbReference>
<dbReference type="InterPro" id="IPR045006">
    <property type="entry name" value="CHLI-like"/>
</dbReference>
<dbReference type="PANTHER" id="PTHR32039">
    <property type="entry name" value="MAGNESIUM-CHELATASE SUBUNIT CHLI"/>
    <property type="match status" value="1"/>
</dbReference>